<name>A0A0F9UMS5_9ZZZZ</name>
<proteinExistence type="predicted"/>
<dbReference type="EMBL" id="LAZR01000125">
    <property type="protein sequence ID" value="KKN88772.1"/>
    <property type="molecule type" value="Genomic_DNA"/>
</dbReference>
<comment type="caution">
    <text evidence="1">The sequence shown here is derived from an EMBL/GenBank/DDBJ whole genome shotgun (WGS) entry which is preliminary data.</text>
</comment>
<evidence type="ECO:0000313" key="1">
    <source>
        <dbReference type="EMBL" id="KKN88772.1"/>
    </source>
</evidence>
<sequence>MESVKQTIKFLEAGIKTLGMTSTIEVEQKSDTEFLVNLPGLGINLLIETDGTLRFGMGGREVRGPKWQVFTVVPFHATFDDPESTDEVHRGDYDILGDAVSRVFELSVRDIILNMIESSAVADDLAEDARIAVPKMPSDALVEVW</sequence>
<organism evidence="1">
    <name type="scientific">marine sediment metagenome</name>
    <dbReference type="NCBI Taxonomy" id="412755"/>
    <lineage>
        <taxon>unclassified sequences</taxon>
        <taxon>metagenomes</taxon>
        <taxon>ecological metagenomes</taxon>
    </lineage>
</organism>
<protein>
    <submittedName>
        <fullName evidence="1">Uncharacterized protein</fullName>
    </submittedName>
</protein>
<accession>A0A0F9UMS5</accession>
<reference evidence="1" key="1">
    <citation type="journal article" date="2015" name="Nature">
        <title>Complex archaea that bridge the gap between prokaryotes and eukaryotes.</title>
        <authorList>
            <person name="Spang A."/>
            <person name="Saw J.H."/>
            <person name="Jorgensen S.L."/>
            <person name="Zaremba-Niedzwiedzka K."/>
            <person name="Martijn J."/>
            <person name="Lind A.E."/>
            <person name="van Eijk R."/>
            <person name="Schleper C."/>
            <person name="Guy L."/>
            <person name="Ettema T.J."/>
        </authorList>
    </citation>
    <scope>NUCLEOTIDE SEQUENCE</scope>
</reference>
<gene>
    <name evidence="1" type="ORF">LCGC14_0243790</name>
</gene>
<dbReference type="AlphaFoldDB" id="A0A0F9UMS5"/>